<proteinExistence type="predicted"/>
<name>A0A3P8ZU32_ESOLU</name>
<dbReference type="Bgee" id="ENSELUG00000010086">
    <property type="expression patterns" value="Expressed in nose and 5 other cell types or tissues"/>
</dbReference>
<keyword evidence="3" id="KW-1185">Reference proteome</keyword>
<evidence type="ECO:0000313" key="3">
    <source>
        <dbReference type="Proteomes" id="UP000265140"/>
    </source>
</evidence>
<dbReference type="InParanoid" id="A0A3P8ZU32"/>
<reference evidence="2" key="4">
    <citation type="submission" date="2025-09" db="UniProtKB">
        <authorList>
            <consortium name="Ensembl"/>
        </authorList>
    </citation>
    <scope>IDENTIFICATION</scope>
</reference>
<dbReference type="Gene3D" id="2.170.15.10">
    <property type="entry name" value="Proaerolysin, chain A, domain 3"/>
    <property type="match status" value="1"/>
</dbReference>
<dbReference type="Gene3D" id="2.100.10.30">
    <property type="entry name" value="Jacalin-like lectin domain"/>
    <property type="match status" value="1"/>
</dbReference>
<sequence length="317" mass="34229">MATLLYLIGGQGGGSFELTGRDNGATLKKIGVAVGGWQIKAVRAELTDGRVKTFGDANTFSEFEFSLGERITKLSLWGNGAGTRLGGIRFWTSKGREFFQHMNSWPLKTEYSIDVGSGVCLGLQGNCGSDIDCMGFLFISPIRTSVLTDMRYPNLAMFTPQVKKEYIKSVSYHNNTTAPQDQTIQYSRTVTKKSSWTTTNKIESTLSVSVQAGIPDLAEVSTGWSLTVGHEQSSSISNEESITEADTATVKIPPGKTVSVEMSVGRAVIDLAYSAVVKVTCLNGSELVFPSTGNYNGVTYTSVNIKTTESDKVMNVN</sequence>
<dbReference type="GeneTree" id="ENSGT00390000003194"/>
<protein>
    <recommendedName>
        <fullName evidence="1">Jacalin-type lectin domain-containing protein</fullName>
    </recommendedName>
</protein>
<dbReference type="SUPFAM" id="SSF56973">
    <property type="entry name" value="Aerolisin/ETX pore-forming domain"/>
    <property type="match status" value="1"/>
</dbReference>
<reference evidence="2" key="2">
    <citation type="submission" date="2020-02" db="EMBL/GenBank/DDBJ databases">
        <title>Esox lucius (northern pike) genome, fEsoLuc1, primary haplotype.</title>
        <authorList>
            <person name="Myers G."/>
            <person name="Karagic N."/>
            <person name="Meyer A."/>
            <person name="Pippel M."/>
            <person name="Reichard M."/>
            <person name="Winkler S."/>
            <person name="Tracey A."/>
            <person name="Sims Y."/>
            <person name="Howe K."/>
            <person name="Rhie A."/>
            <person name="Formenti G."/>
            <person name="Durbin R."/>
            <person name="Fedrigo O."/>
            <person name="Jarvis E.D."/>
        </authorList>
    </citation>
    <scope>NUCLEOTIDE SEQUENCE [LARGE SCALE GENOMIC DNA]</scope>
</reference>
<dbReference type="PANTHER" id="PTHR34007">
    <property type="entry name" value="AEROLYSIN-LIKE PROTEIN-RELATED"/>
    <property type="match status" value="1"/>
</dbReference>
<reference evidence="2" key="3">
    <citation type="submission" date="2025-08" db="UniProtKB">
        <authorList>
            <consortium name="Ensembl"/>
        </authorList>
    </citation>
    <scope>IDENTIFICATION</scope>
</reference>
<dbReference type="GeneID" id="106024146"/>
<dbReference type="CDD" id="cd09302">
    <property type="entry name" value="Jacalin_like"/>
    <property type="match status" value="1"/>
</dbReference>
<dbReference type="Proteomes" id="UP000265140">
    <property type="component" value="Chromosome 20"/>
</dbReference>
<dbReference type="PROSITE" id="PS51752">
    <property type="entry name" value="JACALIN_LECTIN"/>
    <property type="match status" value="1"/>
</dbReference>
<dbReference type="RefSeq" id="XP_034144720.1">
    <property type="nucleotide sequence ID" value="XM_034288829.1"/>
</dbReference>
<dbReference type="Ensembl" id="ENSELUT00000003708.3">
    <property type="protein sequence ID" value="ENSELUP00000032252.3"/>
    <property type="gene ID" value="ENSELUG00000010086.3"/>
</dbReference>
<dbReference type="InterPro" id="IPR053280">
    <property type="entry name" value="Aerolysin-like_pore-former"/>
</dbReference>
<accession>A0A3P8ZU32</accession>
<evidence type="ECO:0000259" key="1">
    <source>
        <dbReference type="PROSITE" id="PS51752"/>
    </source>
</evidence>
<dbReference type="InterPro" id="IPR001229">
    <property type="entry name" value="Jacalin-like_lectin_dom"/>
</dbReference>
<dbReference type="OMA" id="PCASEES"/>
<dbReference type="FunCoup" id="A0A3P8ZU32">
    <property type="interactions" value="4"/>
</dbReference>
<dbReference type="AlphaFoldDB" id="A0A3P8ZU32"/>
<organism evidence="2 3">
    <name type="scientific">Esox lucius</name>
    <name type="common">Northern pike</name>
    <dbReference type="NCBI Taxonomy" id="8010"/>
    <lineage>
        <taxon>Eukaryota</taxon>
        <taxon>Metazoa</taxon>
        <taxon>Chordata</taxon>
        <taxon>Craniata</taxon>
        <taxon>Vertebrata</taxon>
        <taxon>Euteleostomi</taxon>
        <taxon>Actinopterygii</taxon>
        <taxon>Neopterygii</taxon>
        <taxon>Teleostei</taxon>
        <taxon>Protacanthopterygii</taxon>
        <taxon>Esociformes</taxon>
        <taxon>Esocidae</taxon>
        <taxon>Esox</taxon>
    </lineage>
</organism>
<reference evidence="3" key="1">
    <citation type="journal article" date="2014" name="PLoS ONE">
        <title>The genome and linkage map of the northern pike (Esox lucius): conserved synteny revealed between the salmonid sister group and the Neoteleostei.</title>
        <authorList>
            <person name="Rondeau E.B."/>
            <person name="Minkley D.R."/>
            <person name="Leong J.S."/>
            <person name="Messmer A.M."/>
            <person name="Jantzen J.R."/>
            <person name="von Schalburg K.R."/>
            <person name="Lemon C."/>
            <person name="Bird N.H."/>
            <person name="Koop B.F."/>
        </authorList>
    </citation>
    <scope>NUCLEOTIDE SEQUENCE</scope>
</reference>
<dbReference type="InterPro" id="IPR036404">
    <property type="entry name" value="Jacalin-like_lectin_dom_sf"/>
</dbReference>
<feature type="domain" description="Jacalin-type lectin" evidence="1">
    <location>
        <begin position="2"/>
        <end position="140"/>
    </location>
</feature>
<dbReference type="CDD" id="cd20221">
    <property type="entry name" value="PFM_Dln1-like"/>
    <property type="match status" value="1"/>
</dbReference>
<evidence type="ECO:0000313" key="2">
    <source>
        <dbReference type="Ensembl" id="ENSELUP00000032252.3"/>
    </source>
</evidence>
<dbReference type="PANTHER" id="PTHR34007:SF1">
    <property type="entry name" value="AEROLYSIN-LIKE PROTEIN-RELATED"/>
    <property type="match status" value="1"/>
</dbReference>